<dbReference type="EMBL" id="CAJNJA010016683">
    <property type="protein sequence ID" value="CAE7385864.1"/>
    <property type="molecule type" value="Genomic_DNA"/>
</dbReference>
<reference evidence="2" key="1">
    <citation type="submission" date="2021-02" db="EMBL/GenBank/DDBJ databases">
        <authorList>
            <person name="Dougan E. K."/>
            <person name="Rhodes N."/>
            <person name="Thang M."/>
            <person name="Chan C."/>
        </authorList>
    </citation>
    <scope>NUCLEOTIDE SEQUENCE</scope>
</reference>
<accession>A0A812QBB9</accession>
<comment type="caution">
    <text evidence="2">The sequence shown here is derived from an EMBL/GenBank/DDBJ whole genome shotgun (WGS) entry which is preliminary data.</text>
</comment>
<dbReference type="AlphaFoldDB" id="A0A812QBB9"/>
<dbReference type="PROSITE" id="PS50222">
    <property type="entry name" value="EF_HAND_2"/>
    <property type="match status" value="1"/>
</dbReference>
<evidence type="ECO:0000313" key="2">
    <source>
        <dbReference type="EMBL" id="CAE7385864.1"/>
    </source>
</evidence>
<name>A0A812QBB9_9DINO</name>
<gene>
    <name evidence="2" type="ORF">SNEC2469_LOCUS10457</name>
</gene>
<proteinExistence type="predicted"/>
<dbReference type="OrthoDB" id="435283at2759"/>
<dbReference type="Proteomes" id="UP000601435">
    <property type="component" value="Unassembled WGS sequence"/>
</dbReference>
<sequence>MDLKRVKVSVHAFLASGIFMSTTISKRQKIRFLLGMFDENDSRMLNSAEFVEMISSFLHGIACAFALVDCVSLAPKPSLRRKLGKCLFDRVVNSACCSLPFWEAKKIKAKDAAPIWLIEEWFLSEGGDPLAAPFAMLLERFSVREFEDDPEFFEDEDKSFKLSHTAPVELPLQTAAALDSSCLRRDEIGLVRKVFCECEKQRDFSLSYEDMGRAVGELIPPDLWCDRLVRGLDEMERLRGVGQKPNLSLFLRKLCPSAKPRHIRLFQIWMKELDHIEELKEDLATSRRLQEYFESYVARPVLPVRVRQELLEEYESLAFNTLQASVTRDAFRKRFYDGGSRVTQEDYVAAMCPTEFRHKEGSFGVVSVFMHDDAQRA</sequence>
<evidence type="ECO:0000313" key="3">
    <source>
        <dbReference type="Proteomes" id="UP000601435"/>
    </source>
</evidence>
<organism evidence="2 3">
    <name type="scientific">Symbiodinium necroappetens</name>
    <dbReference type="NCBI Taxonomy" id="1628268"/>
    <lineage>
        <taxon>Eukaryota</taxon>
        <taxon>Sar</taxon>
        <taxon>Alveolata</taxon>
        <taxon>Dinophyceae</taxon>
        <taxon>Suessiales</taxon>
        <taxon>Symbiodiniaceae</taxon>
        <taxon>Symbiodinium</taxon>
    </lineage>
</organism>
<dbReference type="InterPro" id="IPR018247">
    <property type="entry name" value="EF_Hand_1_Ca_BS"/>
</dbReference>
<protein>
    <recommendedName>
        <fullName evidence="1">EF-hand domain-containing protein</fullName>
    </recommendedName>
</protein>
<feature type="domain" description="EF-hand" evidence="1">
    <location>
        <begin position="25"/>
        <end position="60"/>
    </location>
</feature>
<evidence type="ECO:0000259" key="1">
    <source>
        <dbReference type="PROSITE" id="PS50222"/>
    </source>
</evidence>
<dbReference type="PROSITE" id="PS00018">
    <property type="entry name" value="EF_HAND_1"/>
    <property type="match status" value="1"/>
</dbReference>
<dbReference type="GO" id="GO:0005509">
    <property type="term" value="F:calcium ion binding"/>
    <property type="evidence" value="ECO:0007669"/>
    <property type="project" value="InterPro"/>
</dbReference>
<dbReference type="InterPro" id="IPR002048">
    <property type="entry name" value="EF_hand_dom"/>
</dbReference>
<keyword evidence="3" id="KW-1185">Reference proteome</keyword>